<comment type="caution">
    <text evidence="1">The sequence shown here is derived from an EMBL/GenBank/DDBJ whole genome shotgun (WGS) entry which is preliminary data.</text>
</comment>
<protein>
    <recommendedName>
        <fullName evidence="3">Ankyrin repeat protein</fullName>
    </recommendedName>
</protein>
<dbReference type="InterPro" id="IPR036770">
    <property type="entry name" value="Ankyrin_rpt-contain_sf"/>
</dbReference>
<gene>
    <name evidence="1" type="ORF">YASMINEVIRUS_1599</name>
</gene>
<keyword evidence="2" id="KW-1185">Reference proteome</keyword>
<proteinExistence type="predicted"/>
<organism evidence="1 2">
    <name type="scientific">Yasminevirus sp. GU-2018</name>
    <dbReference type="NCBI Taxonomy" id="2420051"/>
    <lineage>
        <taxon>Viruses</taxon>
        <taxon>Varidnaviria</taxon>
        <taxon>Bamfordvirae</taxon>
        <taxon>Nucleocytoviricota</taxon>
        <taxon>Megaviricetes</taxon>
        <taxon>Imitervirales</taxon>
        <taxon>Mimiviridae</taxon>
        <taxon>Klosneuvirinae</taxon>
        <taxon>Yasminevirus</taxon>
        <taxon>Yasminevirus saudimassiliense</taxon>
    </lineage>
</organism>
<accession>A0A5K0UAN2</accession>
<sequence length="509" mass="58084">MDNAYKNLFDGVLDGSINIEKLLELESELAKSSNNVESSESRSEASQLLISSRFKDLGPEINYSYVDEDGNNLIFYAITSAVKHNTTEVVDHIIDFHKGSINCVNKKGETVLYHLINEIKKNNCVLTDVEFYMFRELVDHVDKDILLNNTLKLCEFIIEIFDMSNTVLADVIITNFITPLAYKCQTYTYCHYKLNKITYKLHSHSYPIQNFLSSYLSYVKFIKVVDQGLVIRERISKGVVKDPVFLHRLNYKNKNNMLIASVRDVDGIKALTFRVGTLRGNSIKVSKEVDEKTHAVDIEHIQDHHLIKQNGTLSSVIKNQKLFSVSYNDNKIIVDPVSKETLTERSDLVDEQIDRKVDLKSVSIEGVTLIPPVNLKPYAHQGVVYDKLSLCTIENPVLSDGIEQIEYSIASYFVRVIQFEKERIFLASDAFYPIIKKKNGTHTPLTLPLSLVLSDKRIVVSYKEGDVVTFDKKKVLMLTRHRLDKTNVKDLKCTPIVHVPTKPKAVEKM</sequence>
<evidence type="ECO:0000313" key="2">
    <source>
        <dbReference type="Proteomes" id="UP000594342"/>
    </source>
</evidence>
<reference evidence="1 2" key="1">
    <citation type="submission" date="2018-10" db="EMBL/GenBank/DDBJ databases">
        <authorList>
            <consortium name="IHU Genomes"/>
        </authorList>
    </citation>
    <scope>NUCLEOTIDE SEQUENCE [LARGE SCALE GENOMIC DNA]</scope>
    <source>
        <strain evidence="1 2">A1</strain>
    </source>
</reference>
<evidence type="ECO:0000313" key="1">
    <source>
        <dbReference type="EMBL" id="VBB19067.1"/>
    </source>
</evidence>
<dbReference type="Proteomes" id="UP000594342">
    <property type="component" value="Unassembled WGS sequence"/>
</dbReference>
<evidence type="ECO:0008006" key="3">
    <source>
        <dbReference type="Google" id="ProtNLM"/>
    </source>
</evidence>
<dbReference type="EMBL" id="UPSH01000002">
    <property type="protein sequence ID" value="VBB19067.1"/>
    <property type="molecule type" value="Genomic_DNA"/>
</dbReference>
<name>A0A5K0UAN2_9VIRU</name>
<dbReference type="Gene3D" id="1.25.40.20">
    <property type="entry name" value="Ankyrin repeat-containing domain"/>
    <property type="match status" value="1"/>
</dbReference>